<feature type="compositionally biased region" description="Pro residues" evidence="1">
    <location>
        <begin position="312"/>
        <end position="321"/>
    </location>
</feature>
<evidence type="ECO:0000259" key="2">
    <source>
        <dbReference type="Pfam" id="PF04194"/>
    </source>
</evidence>
<dbReference type="Proteomes" id="UP001212152">
    <property type="component" value="Unassembled WGS sequence"/>
</dbReference>
<dbReference type="GO" id="GO:0005737">
    <property type="term" value="C:cytoplasm"/>
    <property type="evidence" value="ECO:0007669"/>
    <property type="project" value="InterPro"/>
</dbReference>
<proteinExistence type="predicted"/>
<evidence type="ECO:0000313" key="3">
    <source>
        <dbReference type="EMBL" id="KAJ3166990.1"/>
    </source>
</evidence>
<name>A0AAD5XI01_9FUNG</name>
<feature type="region of interest" description="Disordered" evidence="1">
    <location>
        <begin position="301"/>
        <end position="338"/>
    </location>
</feature>
<feature type="compositionally biased region" description="Basic and acidic residues" evidence="1">
    <location>
        <begin position="213"/>
        <end position="222"/>
    </location>
</feature>
<feature type="compositionally biased region" description="Low complexity" evidence="1">
    <location>
        <begin position="119"/>
        <end position="132"/>
    </location>
</feature>
<dbReference type="InterPro" id="IPR052815">
    <property type="entry name" value="PDCD2-like_regulator"/>
</dbReference>
<sequence length="575" mass="60609">MTAAASDVQIGYPCDKIKFAQDTDPFLDKIGGTPVWLEKDVLPPAEWAACEACGKPLLLMLQLWAKLPEPGKASRVYYLFACNTRICMPRPGSWRVVKAIKRTAPASTPRNKKHKSKKTASAAAADGAPATPQQTPKKKGSTNKKTPSSVVVAALTPTKTPATPASASAFSWDQPSTPFQFGRPSPAAFGSPLVFGAPPPPSPSPSRSALELLAERDKKYAWDEDDDDDEDLEDEEEEEQDEEQDSLHPPRKGPLPLPRGAGISNSPSPSPSNTTAAKPSNTNVVGALTTQLSEALVLSNSAATDTVAPPASLSPPPPGTPATPASTTLSSSSSSSSSKKAAWSAAPTFPAYPLEFSVEWTDEDSYEHELRLLAEYNTKDAAAAEDVPADGVGGGWTGEGYEKSRPKYMNKAFKRFQKLVEEDPEQCIRYDLNGQPAFYSNDAVSAALTDAGPPACARCGGARTFEFQLMPMILSLLPIEQLVPRADKDKKKVKAASSAGGGAAAGGNAAAPAPPNFSAFLERHACGMDWGTVLVYSCAADCEAAPSVPSNNDGGTGVSVSYSLEYAAVQVESLM</sequence>
<comment type="caution">
    <text evidence="3">The sequence shown here is derived from an EMBL/GenBank/DDBJ whole genome shotgun (WGS) entry which is preliminary data.</text>
</comment>
<dbReference type="PANTHER" id="PTHR46421:SF1">
    <property type="entry name" value="PROGRAMMED CELL DEATH PROTEIN 2-LIKE"/>
    <property type="match status" value="1"/>
</dbReference>
<dbReference type="InterPro" id="IPR007320">
    <property type="entry name" value="PDCD2_C"/>
</dbReference>
<organism evidence="3 4">
    <name type="scientific">Geranomyces variabilis</name>
    <dbReference type="NCBI Taxonomy" id="109894"/>
    <lineage>
        <taxon>Eukaryota</taxon>
        <taxon>Fungi</taxon>
        <taxon>Fungi incertae sedis</taxon>
        <taxon>Chytridiomycota</taxon>
        <taxon>Chytridiomycota incertae sedis</taxon>
        <taxon>Chytridiomycetes</taxon>
        <taxon>Spizellomycetales</taxon>
        <taxon>Powellomycetaceae</taxon>
        <taxon>Geranomyces</taxon>
    </lineage>
</organism>
<dbReference type="PANTHER" id="PTHR46421">
    <property type="entry name" value="PROGRAMMED CELL DEATH PROTEIN 2-LIKE"/>
    <property type="match status" value="1"/>
</dbReference>
<feature type="compositionally biased region" description="Low complexity" evidence="1">
    <location>
        <begin position="322"/>
        <end position="338"/>
    </location>
</feature>
<feature type="compositionally biased region" description="Low complexity" evidence="1">
    <location>
        <begin position="258"/>
        <end position="280"/>
    </location>
</feature>
<evidence type="ECO:0000256" key="1">
    <source>
        <dbReference type="SAM" id="MobiDB-lite"/>
    </source>
</evidence>
<gene>
    <name evidence="3" type="primary">PDCD2L</name>
    <name evidence="3" type="ORF">HDU87_001898</name>
</gene>
<reference evidence="3" key="1">
    <citation type="submission" date="2020-05" db="EMBL/GenBank/DDBJ databases">
        <title>Phylogenomic resolution of chytrid fungi.</title>
        <authorList>
            <person name="Stajich J.E."/>
            <person name="Amses K."/>
            <person name="Simmons R."/>
            <person name="Seto K."/>
            <person name="Myers J."/>
            <person name="Bonds A."/>
            <person name="Quandt C.A."/>
            <person name="Barry K."/>
            <person name="Liu P."/>
            <person name="Grigoriev I."/>
            <person name="Longcore J.E."/>
            <person name="James T.Y."/>
        </authorList>
    </citation>
    <scope>NUCLEOTIDE SEQUENCE</scope>
    <source>
        <strain evidence="3">JEL0379</strain>
    </source>
</reference>
<dbReference type="EMBL" id="JADGJQ010000153">
    <property type="protein sequence ID" value="KAJ3166990.1"/>
    <property type="molecule type" value="Genomic_DNA"/>
</dbReference>
<dbReference type="Pfam" id="PF04194">
    <property type="entry name" value="PDCD2_C"/>
    <property type="match status" value="1"/>
</dbReference>
<feature type="compositionally biased region" description="Acidic residues" evidence="1">
    <location>
        <begin position="223"/>
        <end position="244"/>
    </location>
</feature>
<protein>
    <submittedName>
        <fullName evidence="3">Programmed cell death protein</fullName>
    </submittedName>
</protein>
<evidence type="ECO:0000313" key="4">
    <source>
        <dbReference type="Proteomes" id="UP001212152"/>
    </source>
</evidence>
<accession>A0AAD5XI01</accession>
<feature type="compositionally biased region" description="Low complexity" evidence="1">
    <location>
        <begin position="150"/>
        <end position="171"/>
    </location>
</feature>
<dbReference type="AlphaFoldDB" id="A0AAD5XI01"/>
<feature type="region of interest" description="Disordered" evidence="1">
    <location>
        <begin position="102"/>
        <end position="286"/>
    </location>
</feature>
<keyword evidence="4" id="KW-1185">Reference proteome</keyword>
<feature type="domain" description="Programmed cell death protein 2 C-terminal" evidence="2">
    <location>
        <begin position="411"/>
        <end position="547"/>
    </location>
</feature>